<protein>
    <submittedName>
        <fullName evidence="2">PmoA family protein</fullName>
    </submittedName>
</protein>
<dbReference type="RefSeq" id="WP_317487381.1">
    <property type="nucleotide sequence ID" value="NZ_CP136051.1"/>
</dbReference>
<dbReference type="InterPro" id="IPR029475">
    <property type="entry name" value="DUF6807"/>
</dbReference>
<reference evidence="2 3" key="1">
    <citation type="journal article" date="2023" name="Microbiol. Resour. Announc.">
        <title>Complete Genome Sequence of Imperialibacter roseus strain P4T.</title>
        <authorList>
            <person name="Tizabi D.R."/>
            <person name="Bachvaroff T."/>
            <person name="Hill R.T."/>
        </authorList>
    </citation>
    <scope>NUCLEOTIDE SEQUENCE [LARGE SCALE GENOMIC DNA]</scope>
    <source>
        <strain evidence="2 3">P4T</strain>
    </source>
</reference>
<accession>A0ABZ0IIR7</accession>
<dbReference type="Pfam" id="PF14100">
    <property type="entry name" value="DUF6807"/>
    <property type="match status" value="1"/>
</dbReference>
<organism evidence="2 3">
    <name type="scientific">Imperialibacter roseus</name>
    <dbReference type="NCBI Taxonomy" id="1324217"/>
    <lineage>
        <taxon>Bacteria</taxon>
        <taxon>Pseudomonadati</taxon>
        <taxon>Bacteroidota</taxon>
        <taxon>Cytophagia</taxon>
        <taxon>Cytophagales</taxon>
        <taxon>Flammeovirgaceae</taxon>
        <taxon>Imperialibacter</taxon>
    </lineage>
</organism>
<gene>
    <name evidence="2" type="ORF">RT717_15955</name>
</gene>
<dbReference type="Proteomes" id="UP001302349">
    <property type="component" value="Chromosome"/>
</dbReference>
<feature type="chain" id="PRO_5046999360" evidence="1">
    <location>
        <begin position="25"/>
        <end position="322"/>
    </location>
</feature>
<evidence type="ECO:0000313" key="2">
    <source>
        <dbReference type="EMBL" id="WOK04576.1"/>
    </source>
</evidence>
<evidence type="ECO:0000256" key="1">
    <source>
        <dbReference type="SAM" id="SignalP"/>
    </source>
</evidence>
<evidence type="ECO:0000313" key="3">
    <source>
        <dbReference type="Proteomes" id="UP001302349"/>
    </source>
</evidence>
<name>A0ABZ0IIR7_9BACT</name>
<proteinExistence type="predicted"/>
<keyword evidence="1" id="KW-0732">Signal</keyword>
<sequence length="322" mass="35952">MTLKKTLLLLTAVFSLFVSTQAQKVSLKETTTGIDFLFGGKEVLTYQTSMLTVPEGVKKEFRKSGFIHPLKSPSGEVLTRIQPPDHYHHLGIWGPWTKTRVEGREVDFWNLGDGKGRVDFDHIISQTAKGNIAEVVVRQNHTDLLAPNGPQVAIEEDLGIRVQSADKGRYLVDYTTTISTPLSTPIMLEAYRYGGGIGYRATAAWNQGNSTILTSEGYDRTNADGTGGKWVMVHGVSGAKEGKSGILFLSYPENRAHPEPMRVWPVDANGGKENVYIEFCPIRYEPWKIEPGKRYTLKYRMVVFDGTLTAEEAEAYWKAFTK</sequence>
<feature type="signal peptide" evidence="1">
    <location>
        <begin position="1"/>
        <end position="24"/>
    </location>
</feature>
<dbReference type="EMBL" id="CP136051">
    <property type="protein sequence ID" value="WOK04576.1"/>
    <property type="molecule type" value="Genomic_DNA"/>
</dbReference>
<keyword evidence="3" id="KW-1185">Reference proteome</keyword>